<dbReference type="PANTHER" id="PTHR37419">
    <property type="entry name" value="SERINE/THREONINE-PROTEIN KINASE TOXIN HIPA"/>
    <property type="match status" value="1"/>
</dbReference>
<dbReference type="InterPro" id="IPR012893">
    <property type="entry name" value="HipA-like_C"/>
</dbReference>
<proteinExistence type="inferred from homology"/>
<dbReference type="InterPro" id="IPR052028">
    <property type="entry name" value="HipA_Ser/Thr_kinase"/>
</dbReference>
<evidence type="ECO:0000313" key="6">
    <source>
        <dbReference type="EMBL" id="BAB53139.1"/>
    </source>
</evidence>
<dbReference type="GO" id="GO:0004674">
    <property type="term" value="F:protein serine/threonine kinase activity"/>
    <property type="evidence" value="ECO:0007669"/>
    <property type="project" value="TreeGrafter"/>
</dbReference>
<dbReference type="GO" id="GO:0005829">
    <property type="term" value="C:cytosol"/>
    <property type="evidence" value="ECO:0007669"/>
    <property type="project" value="TreeGrafter"/>
</dbReference>
<dbReference type="AlphaFoldDB" id="Q987R1"/>
<evidence type="ECO:0000256" key="3">
    <source>
        <dbReference type="ARBA" id="ARBA00022777"/>
    </source>
</evidence>
<dbReference type="RefSeq" id="WP_010914449.1">
    <property type="nucleotide sequence ID" value="NC_002678.2"/>
</dbReference>
<evidence type="ECO:0000259" key="4">
    <source>
        <dbReference type="Pfam" id="PF07804"/>
    </source>
</evidence>
<dbReference type="KEGG" id="mlo:mll6953"/>
<evidence type="ECO:0000256" key="1">
    <source>
        <dbReference type="ARBA" id="ARBA00010164"/>
    </source>
</evidence>
<reference evidence="6 7" key="1">
    <citation type="journal article" date="2000" name="DNA Res.">
        <title>Complete genome structure of the nitrogen-fixing symbiotic bacterium Mesorhizobium loti.</title>
        <authorList>
            <person name="Kaneko T."/>
            <person name="Nakamura Y."/>
            <person name="Sato S."/>
            <person name="Asamizu E."/>
            <person name="Kato T."/>
            <person name="Sasamoto S."/>
            <person name="Watanabe A."/>
            <person name="Idesawa K."/>
            <person name="Ishikawa A."/>
            <person name="Kawashima K."/>
            <person name="Kimura T."/>
            <person name="Kishida Y."/>
            <person name="Kiyokawa C."/>
            <person name="Kohara M."/>
            <person name="Matsumoto M."/>
            <person name="Matsuno A."/>
            <person name="Mochizuki Y."/>
            <person name="Nakayama S."/>
            <person name="Nakazaki N."/>
            <person name="Shimpo S."/>
            <person name="Sugimoto M."/>
            <person name="Takeuchi C."/>
            <person name="Yamada M."/>
            <person name="Tabata S."/>
        </authorList>
    </citation>
    <scope>NUCLEOTIDE SEQUENCE [LARGE SCALE GENOMIC DNA]</scope>
    <source>
        <strain evidence="7">LMG 29417 / CECT 9101 / MAFF 303099</strain>
    </source>
</reference>
<dbReference type="PATRIC" id="fig|266835.9.peg.5532"/>
<protein>
    <submittedName>
        <fullName evidence="6">Mll6953 protein</fullName>
    </submittedName>
</protein>
<dbReference type="EMBL" id="BA000012">
    <property type="protein sequence ID" value="BAB53139.1"/>
    <property type="molecule type" value="Genomic_DNA"/>
</dbReference>
<organism evidence="6 7">
    <name type="scientific">Mesorhizobium japonicum (strain LMG 29417 / CECT 9101 / MAFF 303099)</name>
    <name type="common">Mesorhizobium loti (strain MAFF 303099)</name>
    <dbReference type="NCBI Taxonomy" id="266835"/>
    <lineage>
        <taxon>Bacteria</taxon>
        <taxon>Pseudomonadati</taxon>
        <taxon>Pseudomonadota</taxon>
        <taxon>Alphaproteobacteria</taxon>
        <taxon>Hyphomicrobiales</taxon>
        <taxon>Phyllobacteriaceae</taxon>
        <taxon>Mesorhizobium</taxon>
    </lineage>
</organism>
<dbReference type="Gene3D" id="1.10.1070.20">
    <property type="match status" value="1"/>
</dbReference>
<dbReference type="Pfam" id="PF07804">
    <property type="entry name" value="HipA_C"/>
    <property type="match status" value="1"/>
</dbReference>
<sequence>MLRVWVGSKPVGVLDRSGRRGSTFVYDVKADDRDAVSLTMPKRTESWNSEFGLLPIFDMNLPEGALEGKIRTAFAKALGHFDDLDLLAVVGRSQIGRIRFTGMDEELVEDVPFRSIDDLLRARRAGDLYNDLLETYAVHSGVAGVQPKVLVRAREDDPSDGRQSLSVRGATHIVKMWDPDEYPELAANEFFCLMAAQQVGLEVPDFRLSEDGLALVVERFDLTDGSYSGYEDFCALNGVTSKDKYNGGYETKLFKRIKEFVSPENAVGSLEVAFRLFVINCGIRNGDAHLKNFGVVYKDAESPVRLAPVYDLITTRAYIKNDAMALTLDGSTAWPDRKKLDRLGVTRANLRPGRVAEIVEQTCDALSDVSGRVKAYFEESSFPEVGEKMLREWQAGVGSLSEGKTIHLMEALDATSARND</sequence>
<gene>
    <name evidence="6" type="ordered locus">mll6953</name>
</gene>
<accession>Q987R1</accession>
<dbReference type="PANTHER" id="PTHR37419:SF1">
    <property type="entry name" value="SERINE_THREONINE-PROTEIN KINASE TOXIN HIPA"/>
    <property type="match status" value="1"/>
</dbReference>
<dbReference type="eggNOG" id="COG3550">
    <property type="taxonomic scope" value="Bacteria"/>
</dbReference>
<dbReference type="Proteomes" id="UP000000552">
    <property type="component" value="Chromosome"/>
</dbReference>
<keyword evidence="3" id="KW-0418">Kinase</keyword>
<dbReference type="InterPro" id="IPR017508">
    <property type="entry name" value="HipA_N1"/>
</dbReference>
<dbReference type="DNASU" id="1230008"/>
<dbReference type="Pfam" id="PF13657">
    <property type="entry name" value="Couple_hipA"/>
    <property type="match status" value="1"/>
</dbReference>
<evidence type="ECO:0000259" key="5">
    <source>
        <dbReference type="Pfam" id="PF13657"/>
    </source>
</evidence>
<evidence type="ECO:0000313" key="7">
    <source>
        <dbReference type="Proteomes" id="UP000000552"/>
    </source>
</evidence>
<feature type="domain" description="HipA N-terminal subdomain 1" evidence="5">
    <location>
        <begin position="2"/>
        <end position="100"/>
    </location>
</feature>
<name>Q987R1_RHILO</name>
<comment type="similarity">
    <text evidence="1">Belongs to the HipA Ser/Thr kinase family.</text>
</comment>
<dbReference type="HOGENOM" id="CLU_049572_0_0_5"/>
<feature type="domain" description="HipA-like C-terminal" evidence="4">
    <location>
        <begin position="141"/>
        <end position="367"/>
    </location>
</feature>
<evidence type="ECO:0000256" key="2">
    <source>
        <dbReference type="ARBA" id="ARBA00022679"/>
    </source>
</evidence>
<keyword evidence="2" id="KW-0808">Transferase</keyword>